<reference evidence="2 3" key="1">
    <citation type="submission" date="2020-08" db="EMBL/GenBank/DDBJ databases">
        <title>Genomic Encyclopedia of Type Strains, Phase IV (KMG-V): Genome sequencing to study the core and pangenomes of soil and plant-associated prokaryotes.</title>
        <authorList>
            <person name="Whitman W."/>
        </authorList>
    </citation>
    <scope>NUCLEOTIDE SEQUENCE [LARGE SCALE GENOMIC DNA]</scope>
    <source>
        <strain evidence="2 3">M8US30</strain>
    </source>
</reference>
<feature type="domain" description="C2H2-type" evidence="1">
    <location>
        <begin position="43"/>
        <end position="64"/>
    </location>
</feature>
<evidence type="ECO:0000259" key="1">
    <source>
        <dbReference type="PROSITE" id="PS00028"/>
    </source>
</evidence>
<evidence type="ECO:0000313" key="2">
    <source>
        <dbReference type="EMBL" id="MBB5344325.1"/>
    </source>
</evidence>
<dbReference type="EMBL" id="JACHDZ010000003">
    <property type="protein sequence ID" value="MBB5344325.1"/>
    <property type="molecule type" value="Genomic_DNA"/>
</dbReference>
<organism evidence="2 3">
    <name type="scientific">Tunturiibacter lichenicola</name>
    <dbReference type="NCBI Taxonomy" id="2051959"/>
    <lineage>
        <taxon>Bacteria</taxon>
        <taxon>Pseudomonadati</taxon>
        <taxon>Acidobacteriota</taxon>
        <taxon>Terriglobia</taxon>
        <taxon>Terriglobales</taxon>
        <taxon>Acidobacteriaceae</taxon>
        <taxon>Tunturiibacter</taxon>
    </lineage>
</organism>
<dbReference type="PROSITE" id="PS00028">
    <property type="entry name" value="ZINC_FINGER_C2H2_1"/>
    <property type="match status" value="1"/>
</dbReference>
<sequence>MFSKPKFSDGRFCPHCNTESLHRSHRRGWDWFFHYLALRPVRCTCCCQRFYAPRNAYGPHIRPHSSHSR</sequence>
<protein>
    <recommendedName>
        <fullName evidence="1">C2H2-type domain-containing protein</fullName>
    </recommendedName>
</protein>
<accession>A0A7W8J7Z5</accession>
<dbReference type="InterPro" id="IPR013087">
    <property type="entry name" value="Znf_C2H2_type"/>
</dbReference>
<proteinExistence type="predicted"/>
<dbReference type="Proteomes" id="UP000569092">
    <property type="component" value="Unassembled WGS sequence"/>
</dbReference>
<dbReference type="AlphaFoldDB" id="A0A7W8J7Z5"/>
<gene>
    <name evidence="2" type="ORF">HDF10_002304</name>
</gene>
<name>A0A7W8J7Z5_9BACT</name>
<evidence type="ECO:0000313" key="3">
    <source>
        <dbReference type="Proteomes" id="UP000569092"/>
    </source>
</evidence>
<comment type="caution">
    <text evidence="2">The sequence shown here is derived from an EMBL/GenBank/DDBJ whole genome shotgun (WGS) entry which is preliminary data.</text>
</comment>